<dbReference type="Proteomes" id="UP000032534">
    <property type="component" value="Unassembled WGS sequence"/>
</dbReference>
<dbReference type="Pfam" id="PF07859">
    <property type="entry name" value="Abhydrolase_3"/>
    <property type="match status" value="1"/>
</dbReference>
<dbReference type="InterPro" id="IPR050300">
    <property type="entry name" value="GDXG_lipolytic_enzyme"/>
</dbReference>
<feature type="domain" description="Alpha/beta hydrolase fold-3" evidence="2">
    <location>
        <begin position="68"/>
        <end position="271"/>
    </location>
</feature>
<organism evidence="3 4">
    <name type="scientific">Paenibacillus terrae</name>
    <dbReference type="NCBI Taxonomy" id="159743"/>
    <lineage>
        <taxon>Bacteria</taxon>
        <taxon>Bacillati</taxon>
        <taxon>Bacillota</taxon>
        <taxon>Bacilli</taxon>
        <taxon>Bacillales</taxon>
        <taxon>Paenibacillaceae</taxon>
        <taxon>Paenibacillus</taxon>
    </lineage>
</organism>
<keyword evidence="4" id="KW-1185">Reference proteome</keyword>
<dbReference type="InterPro" id="IPR029058">
    <property type="entry name" value="AB_hydrolase_fold"/>
</dbReference>
<dbReference type="PATRIC" id="fig|159743.3.peg.2846"/>
<dbReference type="Gene3D" id="3.40.50.1820">
    <property type="entry name" value="alpha/beta hydrolase"/>
    <property type="match status" value="1"/>
</dbReference>
<gene>
    <name evidence="3" type="ORF">QD47_12795</name>
</gene>
<keyword evidence="1" id="KW-0378">Hydrolase</keyword>
<accession>A0A0D7X2U3</accession>
<dbReference type="InterPro" id="IPR013094">
    <property type="entry name" value="AB_hydrolase_3"/>
</dbReference>
<dbReference type="SUPFAM" id="SSF53474">
    <property type="entry name" value="alpha/beta-Hydrolases"/>
    <property type="match status" value="1"/>
</dbReference>
<dbReference type="EMBL" id="JTHP01000022">
    <property type="protein sequence ID" value="KJD45273.1"/>
    <property type="molecule type" value="Genomic_DNA"/>
</dbReference>
<protein>
    <submittedName>
        <fullName evidence="3">Esterase</fullName>
    </submittedName>
</protein>
<evidence type="ECO:0000313" key="3">
    <source>
        <dbReference type="EMBL" id="KJD45273.1"/>
    </source>
</evidence>
<evidence type="ECO:0000259" key="2">
    <source>
        <dbReference type="Pfam" id="PF07859"/>
    </source>
</evidence>
<evidence type="ECO:0000256" key="1">
    <source>
        <dbReference type="ARBA" id="ARBA00022801"/>
    </source>
</evidence>
<dbReference type="AlphaFoldDB" id="A0A0D7X2U3"/>
<evidence type="ECO:0000313" key="4">
    <source>
        <dbReference type="Proteomes" id="UP000032534"/>
    </source>
</evidence>
<dbReference type="OrthoDB" id="9815425at2"/>
<dbReference type="RefSeq" id="WP_044646493.1">
    <property type="nucleotide sequence ID" value="NZ_JTHP01000022.1"/>
</dbReference>
<dbReference type="PANTHER" id="PTHR48081">
    <property type="entry name" value="AB HYDROLASE SUPERFAMILY PROTEIN C4A8.06C"/>
    <property type="match status" value="1"/>
</dbReference>
<dbReference type="PANTHER" id="PTHR48081:SF8">
    <property type="entry name" value="ALPHA_BETA HYDROLASE FOLD-3 DOMAIN-CONTAINING PROTEIN-RELATED"/>
    <property type="match status" value="1"/>
</dbReference>
<dbReference type="GO" id="GO:0016787">
    <property type="term" value="F:hydrolase activity"/>
    <property type="evidence" value="ECO:0007669"/>
    <property type="project" value="UniProtKB-KW"/>
</dbReference>
<name>A0A0D7X2U3_9BACL</name>
<proteinExistence type="predicted"/>
<reference evidence="3 4" key="1">
    <citation type="submission" date="2014-11" db="EMBL/GenBank/DDBJ databases">
        <title>Draft Genome Sequences of Paenibacillus polymyxa NRRL B-30509 and Paenibacillus terrae NRRL B-30644, Strains from a Poultry Environment that Produce Tridecaptin A and Paenicidins.</title>
        <authorList>
            <person name="van Belkum M.J."/>
            <person name="Lohans C.T."/>
            <person name="Vederas J.C."/>
        </authorList>
    </citation>
    <scope>NUCLEOTIDE SEQUENCE [LARGE SCALE GENOMIC DNA]</scope>
    <source>
        <strain evidence="3 4">NRRL B-30644</strain>
    </source>
</reference>
<comment type="caution">
    <text evidence="3">The sequence shown here is derived from an EMBL/GenBank/DDBJ whole genome shotgun (WGS) entry which is preliminary data.</text>
</comment>
<sequence length="307" mass="34263">MVRRLKQRLFVKLARISAGRMVAASDFKPSHSPKVHREERIIPTSVGDSRVLVYEPANRTGDPLPVFVNFHGSGFVMGSAEMDDAWCPVIAERANCVVVNVDYRLAPEHKFPIPLQESYDVTKWLYKHPDVLNVNPQLIAVGGHSAGGNLAAAICLMARDRKEFPIVYQVLDYPPLDIATDPKQKPQFKQAIPPRIAKIFNDSYLHTPDEARNPLVSPVYAESLHNLPPALIITAELDSLADEAELYAKRLIEADVPVTYKKYMGAAHAFTHSGDLALAESAWHLMSDQLKMAFEFRIGDVLSELKK</sequence>